<reference evidence="4 5" key="1">
    <citation type="submission" date="2015-09" db="EMBL/GenBank/DDBJ databases">
        <authorList>
            <person name="Jackson K.R."/>
            <person name="Lunt B.L."/>
            <person name="Fisher J.N.B."/>
            <person name="Gardner A.V."/>
            <person name="Bailey M.E."/>
            <person name="Deus L.M."/>
            <person name="Earl A.S."/>
            <person name="Gibby P.D."/>
            <person name="Hartmann K.A."/>
            <person name="Liu J.E."/>
            <person name="Manci A.M."/>
            <person name="Nielsen D.A."/>
            <person name="Solomon M.B."/>
            <person name="Breakwell D.P."/>
            <person name="Burnett S.H."/>
            <person name="Grose J.H."/>
        </authorList>
    </citation>
    <scope>NUCLEOTIDE SEQUENCE [LARGE SCALE GENOMIC DNA]</scope>
    <source>
        <strain evidence="4 5">16</strain>
    </source>
</reference>
<dbReference type="Gene3D" id="1.10.357.10">
    <property type="entry name" value="Tetracycline Repressor, domain 2"/>
    <property type="match status" value="1"/>
</dbReference>
<reference evidence="4 5" key="2">
    <citation type="submission" date="2015-10" db="EMBL/GenBank/DDBJ databases">
        <title>Draft Genome Sequence of Prosthecomicrobium hirschii ATCC 27832.</title>
        <authorList>
            <person name="Daniel J."/>
            <person name="Givan S.A."/>
            <person name="Brun Y.V."/>
            <person name="Brown P.J."/>
        </authorList>
    </citation>
    <scope>NUCLEOTIDE SEQUENCE [LARGE SCALE GENOMIC DNA]</scope>
    <source>
        <strain evidence="4 5">16</strain>
    </source>
</reference>
<dbReference type="SUPFAM" id="SSF46689">
    <property type="entry name" value="Homeodomain-like"/>
    <property type="match status" value="1"/>
</dbReference>
<dbReference type="RefSeq" id="WP_054358921.1">
    <property type="nucleotide sequence ID" value="NZ_JAPCYQ010000001.1"/>
</dbReference>
<name>A0A0P6W342_9HYPH</name>
<evidence type="ECO:0000313" key="4">
    <source>
        <dbReference type="EMBL" id="KPL52758.1"/>
    </source>
</evidence>
<dbReference type="PRINTS" id="PR00455">
    <property type="entry name" value="HTHTETR"/>
</dbReference>
<gene>
    <name evidence="4" type="ORF">ABB55_11480</name>
</gene>
<protein>
    <recommendedName>
        <fullName evidence="3">HTH tetR-type domain-containing protein</fullName>
    </recommendedName>
</protein>
<dbReference type="Gene3D" id="1.10.10.60">
    <property type="entry name" value="Homeodomain-like"/>
    <property type="match status" value="1"/>
</dbReference>
<organism evidence="4 5">
    <name type="scientific">Prosthecodimorpha hirschii</name>
    <dbReference type="NCBI Taxonomy" id="665126"/>
    <lineage>
        <taxon>Bacteria</taxon>
        <taxon>Pseudomonadati</taxon>
        <taxon>Pseudomonadota</taxon>
        <taxon>Alphaproteobacteria</taxon>
        <taxon>Hyphomicrobiales</taxon>
        <taxon>Ancalomicrobiaceae</taxon>
        <taxon>Prosthecodimorpha</taxon>
    </lineage>
</organism>
<feature type="DNA-binding region" description="H-T-H motif" evidence="2">
    <location>
        <begin position="35"/>
        <end position="54"/>
    </location>
</feature>
<dbReference type="STRING" id="665126.ABB55_11480"/>
<dbReference type="PANTHER" id="PTHR30055:SF196">
    <property type="entry name" value="HTH-TYPE TRANSCRIPTIONAL REGULATOR RUTR"/>
    <property type="match status" value="1"/>
</dbReference>
<evidence type="ECO:0000256" key="2">
    <source>
        <dbReference type="PROSITE-ProRule" id="PRU00335"/>
    </source>
</evidence>
<dbReference type="InterPro" id="IPR050109">
    <property type="entry name" value="HTH-type_TetR-like_transc_reg"/>
</dbReference>
<dbReference type="Pfam" id="PF00440">
    <property type="entry name" value="TetR_N"/>
    <property type="match status" value="1"/>
</dbReference>
<comment type="caution">
    <text evidence="4">The sequence shown here is derived from an EMBL/GenBank/DDBJ whole genome shotgun (WGS) entry which is preliminary data.</text>
</comment>
<dbReference type="GO" id="GO:0003700">
    <property type="term" value="F:DNA-binding transcription factor activity"/>
    <property type="evidence" value="ECO:0007669"/>
    <property type="project" value="TreeGrafter"/>
</dbReference>
<evidence type="ECO:0000256" key="1">
    <source>
        <dbReference type="ARBA" id="ARBA00023125"/>
    </source>
</evidence>
<dbReference type="GO" id="GO:0045892">
    <property type="term" value="P:negative regulation of DNA-templated transcription"/>
    <property type="evidence" value="ECO:0007669"/>
    <property type="project" value="InterPro"/>
</dbReference>
<proteinExistence type="predicted"/>
<keyword evidence="1 2" id="KW-0238">DNA-binding</keyword>
<dbReference type="EMBL" id="LJYW01000001">
    <property type="protein sequence ID" value="KPL52758.1"/>
    <property type="molecule type" value="Genomic_DNA"/>
</dbReference>
<evidence type="ECO:0000313" key="5">
    <source>
        <dbReference type="Proteomes" id="UP000048984"/>
    </source>
</evidence>
<dbReference type="InterPro" id="IPR036271">
    <property type="entry name" value="Tet_transcr_reg_TetR-rel_C_sf"/>
</dbReference>
<dbReference type="SUPFAM" id="SSF48498">
    <property type="entry name" value="Tetracyclin repressor-like, C-terminal domain"/>
    <property type="match status" value="1"/>
</dbReference>
<dbReference type="InterPro" id="IPR013573">
    <property type="entry name" value="Tscrpt_reg_YcdC_C"/>
</dbReference>
<keyword evidence="5" id="KW-1185">Reference proteome</keyword>
<dbReference type="GO" id="GO:0000976">
    <property type="term" value="F:transcription cis-regulatory region binding"/>
    <property type="evidence" value="ECO:0007669"/>
    <property type="project" value="TreeGrafter"/>
</dbReference>
<accession>A0A0P6W342</accession>
<dbReference type="Pfam" id="PF08362">
    <property type="entry name" value="TetR_C_3"/>
    <property type="match status" value="1"/>
</dbReference>
<feature type="domain" description="HTH tetR-type" evidence="3">
    <location>
        <begin position="12"/>
        <end position="72"/>
    </location>
</feature>
<dbReference type="InterPro" id="IPR001647">
    <property type="entry name" value="HTH_TetR"/>
</dbReference>
<dbReference type="AlphaFoldDB" id="A0A0P6W342"/>
<sequence length="216" mass="24077">MAESRSKSRIGEANVERILDAALVVFSRYGLRGARTDQIAEAAGMSKPNLLYYFRTKEELYIAVLERTLLMWLDPLARIDPEADPREALTDYITRKLLSARSHPDESRLFATEVIQGAPMLATALKRDLAPLVEAKIATIARWIGEGKLAPIDPMTLIFMIWATTQHYADFAAQVSLLAGQGLEDPAYFERTRDTIVEVILRGVLADRATSDRSPA</sequence>
<dbReference type="PROSITE" id="PS50977">
    <property type="entry name" value="HTH_TETR_2"/>
    <property type="match status" value="1"/>
</dbReference>
<dbReference type="InterPro" id="IPR009057">
    <property type="entry name" value="Homeodomain-like_sf"/>
</dbReference>
<dbReference type="PANTHER" id="PTHR30055">
    <property type="entry name" value="HTH-TYPE TRANSCRIPTIONAL REGULATOR RUTR"/>
    <property type="match status" value="1"/>
</dbReference>
<evidence type="ECO:0000259" key="3">
    <source>
        <dbReference type="PROSITE" id="PS50977"/>
    </source>
</evidence>
<dbReference type="Proteomes" id="UP000048984">
    <property type="component" value="Unassembled WGS sequence"/>
</dbReference>